<reference evidence="3" key="1">
    <citation type="journal article" date="2014" name="Proc. Natl. Acad. Sci. U.S.A.">
        <title>Extensive sampling of basidiomycete genomes demonstrates inadequacy of the white-rot/brown-rot paradigm for wood decay fungi.</title>
        <authorList>
            <person name="Riley R."/>
            <person name="Salamov A.A."/>
            <person name="Brown D.W."/>
            <person name="Nagy L.G."/>
            <person name="Floudas D."/>
            <person name="Held B.W."/>
            <person name="Levasseur A."/>
            <person name="Lombard V."/>
            <person name="Morin E."/>
            <person name="Otillar R."/>
            <person name="Lindquist E.A."/>
            <person name="Sun H."/>
            <person name="LaButti K.M."/>
            <person name="Schmutz J."/>
            <person name="Jabbour D."/>
            <person name="Luo H."/>
            <person name="Baker S.E."/>
            <person name="Pisabarro A.G."/>
            <person name="Walton J.D."/>
            <person name="Blanchette R.A."/>
            <person name="Henrissat B."/>
            <person name="Martin F."/>
            <person name="Cullen D."/>
            <person name="Hibbett D.S."/>
            <person name="Grigoriev I.V."/>
        </authorList>
    </citation>
    <scope>NUCLEOTIDE SEQUENCE [LARGE SCALE GENOMIC DNA]</scope>
    <source>
        <strain evidence="3">MUCL 33604</strain>
    </source>
</reference>
<dbReference type="SUPFAM" id="SSF48371">
    <property type="entry name" value="ARM repeat"/>
    <property type="match status" value="1"/>
</dbReference>
<sequence length="585" mass="63934">MDYLRSIGSVAVSSLVSKSGLNFPFNLGEKIEDNHKNNWSLFDGTKKDDSSAVSIFVYDSSVTGRKAFVPLAKNALRKLRTTRHPDVLKFMEVVETEGIIYIMTERVRPLSSALKNWHSKPTQGRDDWLIWGLHRISVALAFVNESCSSTHGNIRPDSIFVSPSGEWKLGGFEVLSSPKDDAAVLYTMGTLLPDIMSIAPPEVQKTGWSVAKDHDPSAPDAYALGILIHTLFNPSHPLPTTSPPHAPPTPSSRGSIPKSIFPSFKRLLNPSPKARLSPKGFLELGMAETAGEGSGFFTKNPLVKVCEGLDGFAIASEADKTLFLRSLKDSEPSLPPEFASNHVLPSLVSALEFGGPSAASILPLVLQLGKNVPPQEYSALILNPLVKLFSSPDRGTRMALLDHLAEYVEVMDKKTVCDKIWPNLQTGFTDTVAVIREATVKSIILLAPKLNERVLNNELLRHLAKAQSDTEPSIRTNTCILLGRLGPTLGYNTKRKILVPAFSLALKDGFVHARVAGIMAFMACVDCFEIDEIAGKVVPSVSPSMVDKEKLVRDQAFKAVEFFVKKLEEYAASMVNSYDILRIAA</sequence>
<dbReference type="InParanoid" id="A0A067PQK8"/>
<dbReference type="GO" id="GO:0005524">
    <property type="term" value="F:ATP binding"/>
    <property type="evidence" value="ECO:0007669"/>
    <property type="project" value="InterPro"/>
</dbReference>
<dbReference type="Gene3D" id="3.30.200.20">
    <property type="entry name" value="Phosphorylase Kinase, domain 1"/>
    <property type="match status" value="1"/>
</dbReference>
<protein>
    <recommendedName>
        <fullName evidence="1">Protein kinase domain-containing protein</fullName>
    </recommendedName>
</protein>
<dbReference type="PANTHER" id="PTHR12984">
    <property type="entry name" value="SCY1-RELATED S/T PROTEIN KINASE-LIKE"/>
    <property type="match status" value="1"/>
</dbReference>
<dbReference type="GO" id="GO:0006409">
    <property type="term" value="P:tRNA export from nucleus"/>
    <property type="evidence" value="ECO:0007669"/>
    <property type="project" value="TreeGrafter"/>
</dbReference>
<dbReference type="HOGENOM" id="CLU_010392_1_0_1"/>
<evidence type="ECO:0000259" key="1">
    <source>
        <dbReference type="PROSITE" id="PS50011"/>
    </source>
</evidence>
<dbReference type="Gene3D" id="1.10.510.10">
    <property type="entry name" value="Transferase(Phosphotransferase) domain 1"/>
    <property type="match status" value="1"/>
</dbReference>
<dbReference type="GO" id="GO:0004672">
    <property type="term" value="F:protein kinase activity"/>
    <property type="evidence" value="ECO:0007669"/>
    <property type="project" value="InterPro"/>
</dbReference>
<keyword evidence="3" id="KW-1185">Reference proteome</keyword>
<evidence type="ECO:0000313" key="2">
    <source>
        <dbReference type="EMBL" id="KDQ53592.1"/>
    </source>
</evidence>
<dbReference type="Proteomes" id="UP000027265">
    <property type="component" value="Unassembled WGS sequence"/>
</dbReference>
<dbReference type="STRING" id="933084.A0A067PQK8"/>
<dbReference type="InterPro" id="IPR000719">
    <property type="entry name" value="Prot_kinase_dom"/>
</dbReference>
<dbReference type="InterPro" id="IPR051177">
    <property type="entry name" value="CIK-Related_Protein"/>
</dbReference>
<dbReference type="PANTHER" id="PTHR12984:SF3">
    <property type="entry name" value="N-TERMINAL KINASE-LIKE PROTEIN"/>
    <property type="match status" value="1"/>
</dbReference>
<evidence type="ECO:0000313" key="3">
    <source>
        <dbReference type="Proteomes" id="UP000027265"/>
    </source>
</evidence>
<dbReference type="InterPro" id="IPR011009">
    <property type="entry name" value="Kinase-like_dom_sf"/>
</dbReference>
<dbReference type="GO" id="GO:0005737">
    <property type="term" value="C:cytoplasm"/>
    <property type="evidence" value="ECO:0007669"/>
    <property type="project" value="TreeGrafter"/>
</dbReference>
<name>A0A067PQK8_9AGAM</name>
<accession>A0A067PQK8</accession>
<organism evidence="2 3">
    <name type="scientific">Jaapia argillacea MUCL 33604</name>
    <dbReference type="NCBI Taxonomy" id="933084"/>
    <lineage>
        <taxon>Eukaryota</taxon>
        <taxon>Fungi</taxon>
        <taxon>Dikarya</taxon>
        <taxon>Basidiomycota</taxon>
        <taxon>Agaricomycotina</taxon>
        <taxon>Agaricomycetes</taxon>
        <taxon>Agaricomycetidae</taxon>
        <taxon>Jaapiales</taxon>
        <taxon>Jaapiaceae</taxon>
        <taxon>Jaapia</taxon>
    </lineage>
</organism>
<dbReference type="AlphaFoldDB" id="A0A067PQK8"/>
<dbReference type="Gene3D" id="1.25.10.10">
    <property type="entry name" value="Leucine-rich Repeat Variant"/>
    <property type="match status" value="1"/>
</dbReference>
<dbReference type="FunCoup" id="A0A067PQK8">
    <property type="interactions" value="941"/>
</dbReference>
<dbReference type="InterPro" id="IPR011989">
    <property type="entry name" value="ARM-like"/>
</dbReference>
<feature type="domain" description="Protein kinase" evidence="1">
    <location>
        <begin position="1"/>
        <end position="297"/>
    </location>
</feature>
<dbReference type="PROSITE" id="PS50011">
    <property type="entry name" value="PROTEIN_KINASE_DOM"/>
    <property type="match status" value="1"/>
</dbReference>
<dbReference type="InterPro" id="IPR016024">
    <property type="entry name" value="ARM-type_fold"/>
</dbReference>
<proteinExistence type="predicted"/>
<gene>
    <name evidence="2" type="ORF">JAAARDRAFT_183140</name>
</gene>
<dbReference type="SUPFAM" id="SSF56112">
    <property type="entry name" value="Protein kinase-like (PK-like)"/>
    <property type="match status" value="1"/>
</dbReference>
<dbReference type="EMBL" id="KL197733">
    <property type="protein sequence ID" value="KDQ53592.1"/>
    <property type="molecule type" value="Genomic_DNA"/>
</dbReference>
<dbReference type="OrthoDB" id="447103at2759"/>